<evidence type="ECO:0000313" key="1">
    <source>
        <dbReference type="EMBL" id="MBB3062740.1"/>
    </source>
</evidence>
<dbReference type="Gene3D" id="3.30.420.310">
    <property type="entry name" value="2-keto-3-deoxy-galactonokinase, C-terminal domain"/>
    <property type="match status" value="1"/>
</dbReference>
<dbReference type="Pfam" id="PF05035">
    <property type="entry name" value="DGOK"/>
    <property type="match status" value="1"/>
</dbReference>
<reference evidence="1 2" key="1">
    <citation type="submission" date="2020-08" db="EMBL/GenBank/DDBJ databases">
        <title>Genomic Encyclopedia of Type Strains, Phase III (KMG-III): the genomes of soil and plant-associated and newly described type strains.</title>
        <authorList>
            <person name="Whitman W."/>
        </authorList>
    </citation>
    <scope>NUCLEOTIDE SEQUENCE [LARGE SCALE GENOMIC DNA]</scope>
    <source>
        <strain evidence="1 2">CECT 8799</strain>
    </source>
</reference>
<dbReference type="Proteomes" id="UP000535937">
    <property type="component" value="Unassembled WGS sequence"/>
</dbReference>
<dbReference type="GO" id="GO:0034194">
    <property type="term" value="P:D-galactonate catabolic process"/>
    <property type="evidence" value="ECO:0007669"/>
    <property type="project" value="InterPro"/>
</dbReference>
<dbReference type="RefSeq" id="WP_183462287.1">
    <property type="nucleotide sequence ID" value="NZ_JACHWZ010000019.1"/>
</dbReference>
<keyword evidence="1" id="KW-0418">Kinase</keyword>
<keyword evidence="1" id="KW-0808">Transferase</keyword>
<dbReference type="CDD" id="cd24012">
    <property type="entry name" value="ASKHA_NBD_KDGal-kinase"/>
    <property type="match status" value="1"/>
</dbReference>
<dbReference type="EMBL" id="JACHWZ010000019">
    <property type="protein sequence ID" value="MBB3062740.1"/>
    <property type="molecule type" value="Genomic_DNA"/>
</dbReference>
<dbReference type="InterPro" id="IPR042258">
    <property type="entry name" value="DGOK_N"/>
</dbReference>
<evidence type="ECO:0000313" key="2">
    <source>
        <dbReference type="Proteomes" id="UP000535937"/>
    </source>
</evidence>
<dbReference type="AlphaFoldDB" id="A0A7W4ZBX0"/>
<dbReference type="EC" id="2.7.1.58" evidence="1"/>
<dbReference type="GO" id="GO:0008671">
    <property type="term" value="F:2-dehydro-3-deoxygalactonokinase activity"/>
    <property type="evidence" value="ECO:0007669"/>
    <property type="project" value="UniProtKB-EC"/>
</dbReference>
<gene>
    <name evidence="1" type="ORF">FHS09_003589</name>
</gene>
<comment type="caution">
    <text evidence="1">The sequence shown here is derived from an EMBL/GenBank/DDBJ whole genome shotgun (WGS) entry which is preliminary data.</text>
</comment>
<keyword evidence="2" id="KW-1185">Reference proteome</keyword>
<protein>
    <submittedName>
        <fullName evidence="1">2-dehydro-3-deoxygalactonokinase</fullName>
        <ecNumber evidence="1">2.7.1.58</ecNumber>
    </submittedName>
</protein>
<dbReference type="Gene3D" id="3.30.420.300">
    <property type="entry name" value="2-keto-3-deoxy-galactonokinase, substrate binding domain"/>
    <property type="match status" value="1"/>
</dbReference>
<proteinExistence type="predicted"/>
<accession>A0A7W4ZBX0</accession>
<dbReference type="InterPro" id="IPR042257">
    <property type="entry name" value="DGOK_C"/>
</dbReference>
<dbReference type="InterPro" id="IPR007729">
    <property type="entry name" value="DGOK"/>
</dbReference>
<name>A0A7W4ZBX0_9GAMM</name>
<organism evidence="1 2">
    <name type="scientific">Microbulbifer rhizosphaerae</name>
    <dbReference type="NCBI Taxonomy" id="1562603"/>
    <lineage>
        <taxon>Bacteria</taxon>
        <taxon>Pseudomonadati</taxon>
        <taxon>Pseudomonadota</taxon>
        <taxon>Gammaproteobacteria</taxon>
        <taxon>Cellvibrionales</taxon>
        <taxon>Microbulbiferaceae</taxon>
        <taxon>Microbulbifer</taxon>
    </lineage>
</organism>
<sequence length="318" mass="34296">MNNPTGNFSNDTGELVAVDWGTSSFRLSLLNGEGRLLEQRVSGRGVGQMRREELLPFLLGEIAKLPGRARALPVILCGMAGSNIGLQNVPYQPCPVDPQQLAASLAPLGEADLNACIVPGLSTRTVGGELEVMRGEETQIVGWLAQASEEERRSSWLCLPGTHAKWVNIDKGEVQQFSTAITGELYALLSNHSVLVQGDQKFSREAFDSGVAASDENPDLAFNLFSARTRVLDQRLPPSEGAAYLSGLLIGSEIRARLDLASAAPGADSTVHLIGDLHITELYQRALAHQGIGSRQYEGADLALNGLRQLYQQSRKHD</sequence>